<gene>
    <name evidence="8" type="ORF">GIY09_05345</name>
</gene>
<feature type="transmembrane region" description="Helical" evidence="6">
    <location>
        <begin position="161"/>
        <end position="182"/>
    </location>
</feature>
<sequence length="313" mass="33960">MLNRIISEKPWANTVLQIAAAIFASICFGFALNVFLIPGNIYSSGVTGIAQLLTVFTNQTQFAAFLTTGTLNFILNVPLLILSYYRLGKNFTFMTLIVVAGISISANLFPVGGISENPLLNAITGGVVSGLGVGVTIKVGMSTGGTDIISIVISRMTGMNIGSLSFIINLFIMAAAGLLFGWEYALYTLISIYVSSRVVDSIHTNEQVLTTFIVTNQTEEVMASIFNKIVRGATILEGQGGYSKDKRDVVMVVINRYEIHDLQIAVAEADPNAFVNIIQSMKVSGRFLSRDQQKSLRKEVAQIEFETTNTNEN</sequence>
<organism evidence="8 9">
    <name type="scientific">Fundicoccus ignavus</name>
    <dbReference type="NCBI Taxonomy" id="2664442"/>
    <lineage>
        <taxon>Bacteria</taxon>
        <taxon>Bacillati</taxon>
        <taxon>Bacillota</taxon>
        <taxon>Bacilli</taxon>
        <taxon>Lactobacillales</taxon>
        <taxon>Aerococcaceae</taxon>
        <taxon>Fundicoccus</taxon>
    </lineage>
</organism>
<evidence type="ECO:0000313" key="8">
    <source>
        <dbReference type="EMBL" id="MRI85300.1"/>
    </source>
</evidence>
<dbReference type="RefSeq" id="WP_153863412.1">
    <property type="nucleotide sequence ID" value="NZ_WJQS01000004.1"/>
</dbReference>
<dbReference type="CDD" id="cd16380">
    <property type="entry name" value="YitT_C"/>
    <property type="match status" value="1"/>
</dbReference>
<feature type="domain" description="DUF2179" evidence="7">
    <location>
        <begin position="231"/>
        <end position="285"/>
    </location>
</feature>
<dbReference type="PIRSF" id="PIRSF006483">
    <property type="entry name" value="Membrane_protein_YitT"/>
    <property type="match status" value="1"/>
</dbReference>
<feature type="transmembrane region" description="Helical" evidence="6">
    <location>
        <begin position="62"/>
        <end position="84"/>
    </location>
</feature>
<dbReference type="InterPro" id="IPR019264">
    <property type="entry name" value="DUF2179"/>
</dbReference>
<feature type="transmembrane region" description="Helical" evidence="6">
    <location>
        <begin position="91"/>
        <end position="113"/>
    </location>
</feature>
<protein>
    <submittedName>
        <fullName evidence="8">DUF2179 domain-containing protein</fullName>
    </submittedName>
</protein>
<evidence type="ECO:0000256" key="1">
    <source>
        <dbReference type="ARBA" id="ARBA00004651"/>
    </source>
</evidence>
<comment type="caution">
    <text evidence="8">The sequence shown here is derived from an EMBL/GenBank/DDBJ whole genome shotgun (WGS) entry which is preliminary data.</text>
</comment>
<evidence type="ECO:0000256" key="4">
    <source>
        <dbReference type="ARBA" id="ARBA00022989"/>
    </source>
</evidence>
<keyword evidence="4 6" id="KW-1133">Transmembrane helix</keyword>
<evidence type="ECO:0000256" key="5">
    <source>
        <dbReference type="ARBA" id="ARBA00023136"/>
    </source>
</evidence>
<dbReference type="PANTHER" id="PTHR33545">
    <property type="entry name" value="UPF0750 MEMBRANE PROTEIN YITT-RELATED"/>
    <property type="match status" value="1"/>
</dbReference>
<feature type="transmembrane region" description="Helical" evidence="6">
    <location>
        <begin position="119"/>
        <end position="140"/>
    </location>
</feature>
<proteinExistence type="predicted"/>
<dbReference type="Gene3D" id="3.30.70.120">
    <property type="match status" value="1"/>
</dbReference>
<evidence type="ECO:0000259" key="7">
    <source>
        <dbReference type="Pfam" id="PF10035"/>
    </source>
</evidence>
<dbReference type="Pfam" id="PF02588">
    <property type="entry name" value="YitT_membrane"/>
    <property type="match status" value="1"/>
</dbReference>
<dbReference type="Pfam" id="PF10035">
    <property type="entry name" value="DUF2179"/>
    <property type="match status" value="1"/>
</dbReference>
<comment type="subcellular location">
    <subcellularLocation>
        <location evidence="1">Cell membrane</location>
        <topology evidence="1">Multi-pass membrane protein</topology>
    </subcellularLocation>
</comment>
<evidence type="ECO:0000256" key="3">
    <source>
        <dbReference type="ARBA" id="ARBA00022692"/>
    </source>
</evidence>
<keyword evidence="5 6" id="KW-0472">Membrane</keyword>
<dbReference type="EMBL" id="WJQS01000004">
    <property type="protein sequence ID" value="MRI85300.1"/>
    <property type="molecule type" value="Genomic_DNA"/>
</dbReference>
<accession>A0A6I2GC20</accession>
<dbReference type="AlphaFoldDB" id="A0A6I2GC20"/>
<dbReference type="GO" id="GO:0005886">
    <property type="term" value="C:plasma membrane"/>
    <property type="evidence" value="ECO:0007669"/>
    <property type="project" value="UniProtKB-SubCell"/>
</dbReference>
<dbReference type="InterPro" id="IPR003740">
    <property type="entry name" value="YitT"/>
</dbReference>
<dbReference type="InterPro" id="IPR051461">
    <property type="entry name" value="UPF0750_membrane"/>
</dbReference>
<dbReference type="InterPro" id="IPR015867">
    <property type="entry name" value="N-reg_PII/ATP_PRibTrfase_C"/>
</dbReference>
<keyword evidence="3 6" id="KW-0812">Transmembrane</keyword>
<keyword evidence="2" id="KW-1003">Cell membrane</keyword>
<name>A0A6I2GC20_9LACT</name>
<keyword evidence="9" id="KW-1185">Reference proteome</keyword>
<evidence type="ECO:0000256" key="2">
    <source>
        <dbReference type="ARBA" id="ARBA00022475"/>
    </source>
</evidence>
<evidence type="ECO:0000256" key="6">
    <source>
        <dbReference type="SAM" id="Phobius"/>
    </source>
</evidence>
<evidence type="ECO:0000313" key="9">
    <source>
        <dbReference type="Proteomes" id="UP000430975"/>
    </source>
</evidence>
<feature type="transmembrane region" description="Helical" evidence="6">
    <location>
        <begin position="12"/>
        <end position="37"/>
    </location>
</feature>
<reference evidence="8 9" key="1">
    <citation type="submission" date="2019-11" db="EMBL/GenBank/DDBJ databases">
        <title>Characterisation of Fundicoccus ignavus gen. nov. sp. nov., a novel genus of the family Aerococcaceae isolated from bulk tank milk.</title>
        <authorList>
            <person name="Siebert A."/>
            <person name="Huptas C."/>
            <person name="Wenning M."/>
            <person name="Scherer S."/>
            <person name="Doll E.V."/>
        </authorList>
    </citation>
    <scope>NUCLEOTIDE SEQUENCE [LARGE SCALE GENOMIC DNA]</scope>
    <source>
        <strain evidence="8 9">WS4759</strain>
    </source>
</reference>
<dbReference type="PANTHER" id="PTHR33545:SF5">
    <property type="entry name" value="UPF0750 MEMBRANE PROTEIN YITT"/>
    <property type="match status" value="1"/>
</dbReference>
<dbReference type="Proteomes" id="UP000430975">
    <property type="component" value="Unassembled WGS sequence"/>
</dbReference>